<evidence type="ECO:0000256" key="4">
    <source>
        <dbReference type="ARBA" id="ARBA00022692"/>
    </source>
</evidence>
<reference evidence="13 14" key="1">
    <citation type="submission" date="2012-12" db="EMBL/GenBank/DDBJ databases">
        <title>Novel taxa of Listeriaceae from agricultural environments in the United States.</title>
        <authorList>
            <person name="den Bakker H.C."/>
            <person name="Allred A."/>
            <person name="Warchocki S."/>
            <person name="Wright E.M."/>
            <person name="Burrell A."/>
            <person name="Nightingale K.K."/>
            <person name="Kephart D."/>
            <person name="Wiedmann M."/>
        </authorList>
    </citation>
    <scope>NUCLEOTIDE SEQUENCE [LARGE SCALE GENOMIC DNA]</scope>
    <source>
        <strain evidence="13 14">FSL F6-1037</strain>
    </source>
</reference>
<dbReference type="Proteomes" id="UP000019243">
    <property type="component" value="Unassembled WGS sequence"/>
</dbReference>
<keyword evidence="14" id="KW-1185">Reference proteome</keyword>
<feature type="transmembrane region" description="Helical" evidence="11">
    <location>
        <begin position="12"/>
        <end position="34"/>
    </location>
</feature>
<evidence type="ECO:0000313" key="14">
    <source>
        <dbReference type="Proteomes" id="UP000019243"/>
    </source>
</evidence>
<evidence type="ECO:0000256" key="5">
    <source>
        <dbReference type="ARBA" id="ARBA00022989"/>
    </source>
</evidence>
<dbReference type="EMBL" id="AODH01000043">
    <property type="protein sequence ID" value="EUJ37114.1"/>
    <property type="molecule type" value="Genomic_DNA"/>
</dbReference>
<keyword evidence="9" id="KW-0739">Sodium transport</keyword>
<evidence type="ECO:0000313" key="13">
    <source>
        <dbReference type="EMBL" id="EUJ37114.1"/>
    </source>
</evidence>
<feature type="transmembrane region" description="Helical" evidence="11">
    <location>
        <begin position="113"/>
        <end position="135"/>
    </location>
</feature>
<dbReference type="GO" id="GO:0015385">
    <property type="term" value="F:sodium:proton antiporter activity"/>
    <property type="evidence" value="ECO:0007669"/>
    <property type="project" value="InterPro"/>
</dbReference>
<feature type="transmembrane region" description="Helical" evidence="11">
    <location>
        <begin position="198"/>
        <end position="221"/>
    </location>
</feature>
<keyword evidence="2" id="KW-0813">Transport</keyword>
<comment type="caution">
    <text evidence="13">The sequence shown here is derived from an EMBL/GenBank/DDBJ whole genome shotgun (WGS) entry which is preliminary data.</text>
</comment>
<name>W7CCR1_9LIST</name>
<dbReference type="InterPro" id="IPR018422">
    <property type="entry name" value="Cation/H_exchanger_CPA1"/>
</dbReference>
<evidence type="ECO:0000259" key="12">
    <source>
        <dbReference type="Pfam" id="PF00999"/>
    </source>
</evidence>
<keyword evidence="6" id="KW-0915">Sodium</keyword>
<feature type="transmembrane region" description="Helical" evidence="11">
    <location>
        <begin position="40"/>
        <end position="65"/>
    </location>
</feature>
<dbReference type="STRING" id="1265861.BCAMP_10160"/>
<proteinExistence type="predicted"/>
<feature type="transmembrane region" description="Helical" evidence="11">
    <location>
        <begin position="86"/>
        <end position="107"/>
    </location>
</feature>
<dbReference type="GO" id="GO:0005886">
    <property type="term" value="C:plasma membrane"/>
    <property type="evidence" value="ECO:0007669"/>
    <property type="project" value="UniProtKB-SubCell"/>
</dbReference>
<dbReference type="PANTHER" id="PTHR10110:SF86">
    <property type="entry name" value="SODIUM_HYDROGEN EXCHANGER 7"/>
    <property type="match status" value="1"/>
</dbReference>
<feature type="transmembrane region" description="Helical" evidence="11">
    <location>
        <begin position="170"/>
        <end position="186"/>
    </location>
</feature>
<keyword evidence="7" id="KW-0406">Ion transport</keyword>
<dbReference type="GO" id="GO:0015386">
    <property type="term" value="F:potassium:proton antiporter activity"/>
    <property type="evidence" value="ECO:0007669"/>
    <property type="project" value="TreeGrafter"/>
</dbReference>
<keyword evidence="5 11" id="KW-1133">Transmembrane helix</keyword>
<evidence type="ECO:0000256" key="11">
    <source>
        <dbReference type="SAM" id="Phobius"/>
    </source>
</evidence>
<dbReference type="Gene3D" id="6.10.140.1330">
    <property type="match status" value="1"/>
</dbReference>
<dbReference type="RefSeq" id="WP_051457019.1">
    <property type="nucleotide sequence ID" value="NZ_AODH01000043.1"/>
</dbReference>
<evidence type="ECO:0000256" key="8">
    <source>
        <dbReference type="ARBA" id="ARBA00023136"/>
    </source>
</evidence>
<dbReference type="Pfam" id="PF00999">
    <property type="entry name" value="Na_H_Exchanger"/>
    <property type="match status" value="1"/>
</dbReference>
<dbReference type="AlphaFoldDB" id="W7CCR1"/>
<dbReference type="GO" id="GO:0098719">
    <property type="term" value="P:sodium ion import across plasma membrane"/>
    <property type="evidence" value="ECO:0007669"/>
    <property type="project" value="TreeGrafter"/>
</dbReference>
<feature type="coiled-coil region" evidence="10">
    <location>
        <begin position="341"/>
        <end position="368"/>
    </location>
</feature>
<dbReference type="InterPro" id="IPR006153">
    <property type="entry name" value="Cation/H_exchanger_TM"/>
</dbReference>
<feature type="transmembrane region" description="Helical" evidence="11">
    <location>
        <begin position="275"/>
        <end position="298"/>
    </location>
</feature>
<dbReference type="GO" id="GO:0051453">
    <property type="term" value="P:regulation of intracellular pH"/>
    <property type="evidence" value="ECO:0007669"/>
    <property type="project" value="TreeGrafter"/>
</dbReference>
<evidence type="ECO:0000256" key="1">
    <source>
        <dbReference type="ARBA" id="ARBA00004651"/>
    </source>
</evidence>
<keyword evidence="8 11" id="KW-0472">Membrane</keyword>
<evidence type="ECO:0000256" key="9">
    <source>
        <dbReference type="ARBA" id="ARBA00023201"/>
    </source>
</evidence>
<sequence length="571" mass="64830">MWIKNRSSKKKKAIFILSICLVFVTVGALGWFIHFIIPTLPWAACFALAAALAPTDAVAVSSLADKVKMPKRMLHILEGESLINDASGLVSFQFAAAALLTGVFSMTTAVTSFFLISLGGIAVGLILGFLAILFLRWLKNLGIQNNVSFILFEILLPFAIYLVAEECGVNGILAVVAGGIVYSYHYKSIKLDKAQLNVLSKSTWSILSFNLNGLVFILLGTQLPHITSVVWHNQFIDNRLVFIYVLVIAFILLFCRFLCFLAIRNFEESFSLKQSLLYTVSGVRGTITLVSALSLPLVLNNGAVFEARELLISIASGVILVTLLLANFTMPLFAEKKVELIKNNETEIAILQTVIAQLKAQLTTANKTVLGKVIKMYNDRLLSLSDRDDFSQQQEEVMTKVLHWKYTNTLHLLNTKQISVLVAFNYLRRLNHRLYRLTKKTQYQKRHFMANVMKNDFSQHLLLPTNRRAEIVLLRESNRNYVLVQLREAEKTDDQNMIIDFYLLRYARIKASHTTDQPEQDTNFDEWLQDAIQMEREELQARFENGDLKRLEQRAYLDKLLTLENSIQFIS</sequence>
<organism evidence="13 14">
    <name type="scientific">Brochothrix campestris FSL F6-1037</name>
    <dbReference type="NCBI Taxonomy" id="1265861"/>
    <lineage>
        <taxon>Bacteria</taxon>
        <taxon>Bacillati</taxon>
        <taxon>Bacillota</taxon>
        <taxon>Bacilli</taxon>
        <taxon>Bacillales</taxon>
        <taxon>Listeriaceae</taxon>
        <taxon>Brochothrix</taxon>
    </lineage>
</organism>
<feature type="domain" description="Cation/H+ exchanger transmembrane" evidence="12">
    <location>
        <begin position="9"/>
        <end position="333"/>
    </location>
</feature>
<feature type="transmembrane region" description="Helical" evidence="11">
    <location>
        <begin position="241"/>
        <end position="263"/>
    </location>
</feature>
<keyword evidence="3" id="KW-1003">Cell membrane</keyword>
<evidence type="ECO:0000256" key="2">
    <source>
        <dbReference type="ARBA" id="ARBA00022448"/>
    </source>
</evidence>
<feature type="transmembrane region" description="Helical" evidence="11">
    <location>
        <begin position="310"/>
        <end position="334"/>
    </location>
</feature>
<feature type="transmembrane region" description="Helical" evidence="11">
    <location>
        <begin position="147"/>
        <end position="164"/>
    </location>
</feature>
<evidence type="ECO:0000256" key="10">
    <source>
        <dbReference type="SAM" id="Coils"/>
    </source>
</evidence>
<accession>W7CCR1</accession>
<comment type="subcellular location">
    <subcellularLocation>
        <location evidence="1">Cell membrane</location>
        <topology evidence="1">Multi-pass membrane protein</topology>
    </subcellularLocation>
</comment>
<dbReference type="PATRIC" id="fig|1265861.3.peg.1993"/>
<keyword evidence="4 11" id="KW-0812">Transmembrane</keyword>
<evidence type="ECO:0000256" key="6">
    <source>
        <dbReference type="ARBA" id="ARBA00023053"/>
    </source>
</evidence>
<evidence type="ECO:0000256" key="7">
    <source>
        <dbReference type="ARBA" id="ARBA00023065"/>
    </source>
</evidence>
<protein>
    <submittedName>
        <fullName evidence="13">Putative Na+/H+ antiporter</fullName>
    </submittedName>
</protein>
<evidence type="ECO:0000256" key="3">
    <source>
        <dbReference type="ARBA" id="ARBA00022475"/>
    </source>
</evidence>
<gene>
    <name evidence="13" type="ORF">BCAMP_10160</name>
</gene>
<keyword evidence="10" id="KW-0175">Coiled coil</keyword>
<dbReference type="PANTHER" id="PTHR10110">
    <property type="entry name" value="SODIUM/HYDROGEN EXCHANGER"/>
    <property type="match status" value="1"/>
</dbReference>